<sequence>MDVNQEEQIQNLSDTLSNLQIQWYADVQVLQTEVNSVGADIPLLKDKITLVKNNLHSIKLNLHDISQCLLTFHQQLLHFQHPPPPVPPPHFIDVPIMSHASFSGNPKELNRFLYFIKDQLVEVEAWFLTEKNKINWVVRHFCHINGHMANSALSYNWWILVLKENARVQQLNPQFASAEDLC</sequence>
<dbReference type="Proteomes" id="UP000235388">
    <property type="component" value="Unassembled WGS sequence"/>
</dbReference>
<dbReference type="EMBL" id="PGCJ01000862">
    <property type="protein sequence ID" value="PLW16799.1"/>
    <property type="molecule type" value="Genomic_DNA"/>
</dbReference>
<name>A0A2N5SU63_9BASI</name>
<evidence type="ECO:0000313" key="2">
    <source>
        <dbReference type="EMBL" id="PLW54625.1"/>
    </source>
</evidence>
<evidence type="ECO:0000313" key="1">
    <source>
        <dbReference type="EMBL" id="PLW16799.1"/>
    </source>
</evidence>
<evidence type="ECO:0000313" key="3">
    <source>
        <dbReference type="Proteomes" id="UP000235388"/>
    </source>
</evidence>
<reference evidence="1 3" key="1">
    <citation type="submission" date="2017-11" db="EMBL/GenBank/DDBJ databases">
        <title>De novo assembly and phasing of dikaryotic genomes from two isolates of Puccinia coronata f. sp. avenae, the causal agent of oat crown rust.</title>
        <authorList>
            <person name="Miller M.E."/>
            <person name="Zhang Y."/>
            <person name="Omidvar V."/>
            <person name="Sperschneider J."/>
            <person name="Schwessinger B."/>
            <person name="Raley C."/>
            <person name="Palmer J.M."/>
            <person name="Garnica D."/>
            <person name="Upadhyaya N."/>
            <person name="Rathjen J."/>
            <person name="Taylor J.M."/>
            <person name="Park R.F."/>
            <person name="Dodds P.N."/>
            <person name="Hirsch C.D."/>
            <person name="Kianian S.F."/>
            <person name="Figueroa M."/>
        </authorList>
    </citation>
    <scope>NUCLEOTIDE SEQUENCE [LARGE SCALE GENOMIC DNA]</scope>
    <source>
        <strain evidence="1">12NC29</strain>
    </source>
</reference>
<comment type="caution">
    <text evidence="1">The sequence shown here is derived from an EMBL/GenBank/DDBJ whole genome shotgun (WGS) entry which is preliminary data.</text>
</comment>
<keyword evidence="3" id="KW-1185">Reference proteome</keyword>
<organism evidence="1 3">
    <name type="scientific">Puccinia coronata f. sp. avenae</name>
    <dbReference type="NCBI Taxonomy" id="200324"/>
    <lineage>
        <taxon>Eukaryota</taxon>
        <taxon>Fungi</taxon>
        <taxon>Dikarya</taxon>
        <taxon>Basidiomycota</taxon>
        <taxon>Pucciniomycotina</taxon>
        <taxon>Pucciniomycetes</taxon>
        <taxon>Pucciniales</taxon>
        <taxon>Pucciniaceae</taxon>
        <taxon>Puccinia</taxon>
    </lineage>
</organism>
<dbReference type="EMBL" id="PGCJ01000043">
    <property type="protein sequence ID" value="PLW54625.1"/>
    <property type="molecule type" value="Genomic_DNA"/>
</dbReference>
<protein>
    <submittedName>
        <fullName evidence="1">Uncharacterized protein</fullName>
    </submittedName>
</protein>
<proteinExistence type="predicted"/>
<gene>
    <name evidence="2" type="ORF">PCANC_05367</name>
    <name evidence="1" type="ORF">PCANC_15384</name>
</gene>
<dbReference type="AlphaFoldDB" id="A0A2N5SU63"/>
<accession>A0A2N5SU63</accession>
<dbReference type="OrthoDB" id="2496040at2759"/>